<feature type="domain" description="WW" evidence="8">
    <location>
        <begin position="75"/>
        <end position="102"/>
    </location>
</feature>
<dbReference type="InterPro" id="IPR019804">
    <property type="entry name" value="Ras_G-nucl-exch_fac_CS"/>
</dbReference>
<dbReference type="PROSITE" id="PS50002">
    <property type="entry name" value="SH3"/>
    <property type="match status" value="1"/>
</dbReference>
<dbReference type="Pfam" id="PF00397">
    <property type="entry name" value="WW"/>
    <property type="match status" value="3"/>
</dbReference>
<dbReference type="Proteomes" id="UP000265703">
    <property type="component" value="Unassembled WGS sequence"/>
</dbReference>
<sequence>MNLEKSDNKITPVLLVKALYDFDSKDTSSLSFKKNDIIQVLTQLESGWWDGLCNGERGWFPSNYVTEFNDDNELWIPQPAPDGDVFYYNVKTGESSWEVPMDDNESSATARDTISGISSFSNQLPENWIQKRTEDGNTYYYYNVITKETRWTRPGGSISTNISDTDDGELDSHDTTLVNELEGVDTVDKASIASSKGSQLSTASVDTIQKRNLQQRQSIDNLPPNWGIKTTSQGRVYYYNRLTNEVTWNLDDINANGQLLKTENNGRSESDDNVPNEPLSPTSTVVMPYTPERFSGSSILMLQNSNEHLTWDSLSQSIDLSIHNLIAAIQENARQDYPDCVNIIIGNVRIMLYASGIEKNSIAIKQNKNLKTYHRNIMASLSKLVLSTKVAASIWPPPDAVQKMKIDSDEVLDAVHKFIQIAQQTVDIRRVDPRIIESVTGGSWHGNNLIQTNDSTSNITTYLNYSYNLKLDLINLLDKVSRSVTQSIVLLLNYVRKVIDVSNFFISTSSSPQLISQAREVLIQVGQFLFIIENINLKEIDVSNLDTINEFNVAKQALYNNIAGLVIYIQTATDPLSPLDAIDQILVSANVVDKSVKDIITTLKFLVVRTQGSRHPSAVETSSNNDNSLDQIDQIDQINGNDPKDFIENPSPLDLTNPSVPTSLQAVPENGIMINEDKTISGSDLNSNNKDDDPIPPNPASENTNRLQRSNTQSSTLVDNSSSSLIVSGGNTEAKLRAKVKKFFGEDVSPNITPQKQKEVKPWFLNYDYDQSEMVFNMEGSVKGGTLNALIERLTMHDLLDSNFIATFLLTYRSFCSTDDFFDMLVKRFMIQPPEGLTPEELEVWQEKKQTPVRLRVFNIMKTWLELYYIDDEDLHCLEKMREFARTTMHEHMAFAAVSLTKVIEKRQQQRKDAKFRELVATNSLPPPTPILPKNLKKLKFLDIDPLEIARQLTILESKLYNKIKPVECLGKAWSQSEGNDIAVNIKAMIENSNKITGWVAESVLNQKEIRKRCLYIKHFVAIADKCRSLNNFNSFTAITSGLYSAPIHRLRRTWEMVNARAAQTLEYLSKIMNSTKNFAEYREMLHSINPPCVPFFGLYLTDLTFIEDGNPDFLKNSNQLINFSKRMKTADVIREIQQYQSVPYNLFPVQEIQNFINNNLEESKDVKDLYELSLSLEPREREDEKIARLLQESGFL</sequence>
<evidence type="ECO:0000259" key="9">
    <source>
        <dbReference type="PROSITE" id="PS50212"/>
    </source>
</evidence>
<feature type="compositionally biased region" description="Low complexity" evidence="5">
    <location>
        <begin position="714"/>
        <end position="724"/>
    </location>
</feature>
<dbReference type="SUPFAM" id="SSF50044">
    <property type="entry name" value="SH3-domain"/>
    <property type="match status" value="1"/>
</dbReference>
<dbReference type="Gene3D" id="2.20.70.10">
    <property type="match status" value="3"/>
</dbReference>
<dbReference type="Gene3D" id="1.10.840.10">
    <property type="entry name" value="Ras guanine-nucleotide exchange factors catalytic domain"/>
    <property type="match status" value="1"/>
</dbReference>
<feature type="domain" description="N-terminal Ras-GEF" evidence="9">
    <location>
        <begin position="778"/>
        <end position="908"/>
    </location>
</feature>
<dbReference type="CDD" id="cd11883">
    <property type="entry name" value="SH3_Sdc25"/>
    <property type="match status" value="1"/>
</dbReference>
<comment type="caution">
    <text evidence="10">The sequence shown here is derived from an EMBL/GenBank/DDBJ whole genome shotgun (WGS) entry which is preliminary data.</text>
</comment>
<evidence type="ECO:0000259" key="6">
    <source>
        <dbReference type="PROSITE" id="PS50002"/>
    </source>
</evidence>
<dbReference type="PROSITE" id="PS50009">
    <property type="entry name" value="RASGEF_CAT"/>
    <property type="match status" value="1"/>
</dbReference>
<dbReference type="GO" id="GO:0007265">
    <property type="term" value="P:Ras protein signal transduction"/>
    <property type="evidence" value="ECO:0007669"/>
    <property type="project" value="TreeGrafter"/>
</dbReference>
<dbReference type="SUPFAM" id="SSF48366">
    <property type="entry name" value="Ras GEF"/>
    <property type="match status" value="1"/>
</dbReference>
<feature type="domain" description="WW" evidence="8">
    <location>
        <begin position="220"/>
        <end position="253"/>
    </location>
</feature>
<accession>A0A397TIG0</accession>
<proteinExistence type="predicted"/>
<evidence type="ECO:0000256" key="1">
    <source>
        <dbReference type="ARBA" id="ARBA00022443"/>
    </source>
</evidence>
<feature type="region of interest" description="Disordered" evidence="5">
    <location>
        <begin position="635"/>
        <end position="724"/>
    </location>
</feature>
<dbReference type="AlphaFoldDB" id="A0A397TIG0"/>
<feature type="domain" description="WW" evidence="8">
    <location>
        <begin position="122"/>
        <end position="156"/>
    </location>
</feature>
<dbReference type="InterPro" id="IPR036028">
    <property type="entry name" value="SH3-like_dom_sf"/>
</dbReference>
<dbReference type="InterPro" id="IPR001452">
    <property type="entry name" value="SH3_domain"/>
</dbReference>
<dbReference type="STRING" id="658196.A0A397TIG0"/>
<evidence type="ECO:0000256" key="3">
    <source>
        <dbReference type="PROSITE-ProRule" id="PRU00168"/>
    </source>
</evidence>
<dbReference type="SUPFAM" id="SSF51045">
    <property type="entry name" value="WW domain"/>
    <property type="match status" value="3"/>
</dbReference>
<dbReference type="CDD" id="cd00201">
    <property type="entry name" value="WW"/>
    <property type="match status" value="3"/>
</dbReference>
<feature type="region of interest" description="Disordered" evidence="5">
    <location>
        <begin position="262"/>
        <end position="286"/>
    </location>
</feature>
<dbReference type="PANTHER" id="PTHR23113:SF368">
    <property type="entry name" value="CELL DIVISION CONTROL PROTEIN 25"/>
    <property type="match status" value="1"/>
</dbReference>
<evidence type="ECO:0000259" key="7">
    <source>
        <dbReference type="PROSITE" id="PS50009"/>
    </source>
</evidence>
<dbReference type="Gene3D" id="1.20.870.10">
    <property type="entry name" value="Son of sevenless (SoS) protein Chain: S domain 1"/>
    <property type="match status" value="1"/>
</dbReference>
<reference evidence="10 11" key="1">
    <citation type="submission" date="2018-06" db="EMBL/GenBank/DDBJ databases">
        <title>Comparative genomics reveals the genomic features of Rhizophagus irregularis, R. cerebriforme, R. diaphanum and Gigaspora rosea, and their symbiotic lifestyle signature.</title>
        <authorList>
            <person name="Morin E."/>
            <person name="San Clemente H."/>
            <person name="Chen E.C.H."/>
            <person name="De La Providencia I."/>
            <person name="Hainaut M."/>
            <person name="Kuo A."/>
            <person name="Kohler A."/>
            <person name="Murat C."/>
            <person name="Tang N."/>
            <person name="Roy S."/>
            <person name="Loubradou J."/>
            <person name="Henrissat B."/>
            <person name="Grigoriev I.V."/>
            <person name="Corradi N."/>
            <person name="Roux C."/>
            <person name="Martin F.M."/>
        </authorList>
    </citation>
    <scope>NUCLEOTIDE SEQUENCE [LARGE SCALE GENOMIC DNA]</scope>
    <source>
        <strain evidence="10 11">DAOM 227022</strain>
    </source>
</reference>
<dbReference type="GO" id="GO:0005886">
    <property type="term" value="C:plasma membrane"/>
    <property type="evidence" value="ECO:0007669"/>
    <property type="project" value="TreeGrafter"/>
</dbReference>
<dbReference type="PROSITE" id="PS01159">
    <property type="entry name" value="WW_DOMAIN_1"/>
    <property type="match status" value="2"/>
</dbReference>
<evidence type="ECO:0000313" key="11">
    <source>
        <dbReference type="Proteomes" id="UP000265703"/>
    </source>
</evidence>
<dbReference type="GO" id="GO:0005085">
    <property type="term" value="F:guanyl-nucleotide exchange factor activity"/>
    <property type="evidence" value="ECO:0007669"/>
    <property type="project" value="UniProtKB-KW"/>
</dbReference>
<dbReference type="InterPro" id="IPR001202">
    <property type="entry name" value="WW_dom"/>
</dbReference>
<organism evidence="10 11">
    <name type="scientific">Glomus cerebriforme</name>
    <dbReference type="NCBI Taxonomy" id="658196"/>
    <lineage>
        <taxon>Eukaryota</taxon>
        <taxon>Fungi</taxon>
        <taxon>Fungi incertae sedis</taxon>
        <taxon>Mucoromycota</taxon>
        <taxon>Glomeromycotina</taxon>
        <taxon>Glomeromycetes</taxon>
        <taxon>Glomerales</taxon>
        <taxon>Glomeraceae</taxon>
        <taxon>Glomus</taxon>
    </lineage>
</organism>
<dbReference type="SMART" id="SM00147">
    <property type="entry name" value="RasGEF"/>
    <property type="match status" value="1"/>
</dbReference>
<dbReference type="Pfam" id="PF00618">
    <property type="entry name" value="RasGEF_N"/>
    <property type="match status" value="1"/>
</dbReference>
<keyword evidence="1 4" id="KW-0728">SH3 domain</keyword>
<evidence type="ECO:0000256" key="2">
    <source>
        <dbReference type="ARBA" id="ARBA00022658"/>
    </source>
</evidence>
<feature type="domain" description="Ras-GEF" evidence="7">
    <location>
        <begin position="945"/>
        <end position="1180"/>
    </location>
</feature>
<dbReference type="PRINTS" id="PR00452">
    <property type="entry name" value="SH3DOMAIN"/>
</dbReference>
<dbReference type="Pfam" id="PF25006">
    <property type="entry name" value="DUF7783"/>
    <property type="match status" value="1"/>
</dbReference>
<dbReference type="PROSITE" id="PS00720">
    <property type="entry name" value="RASGEF"/>
    <property type="match status" value="1"/>
</dbReference>
<dbReference type="Gene3D" id="2.30.30.40">
    <property type="entry name" value="SH3 Domains"/>
    <property type="match status" value="1"/>
</dbReference>
<dbReference type="InterPro" id="IPR000651">
    <property type="entry name" value="Ras-like_Gua-exchang_fac_N"/>
</dbReference>
<evidence type="ECO:0000259" key="8">
    <source>
        <dbReference type="PROSITE" id="PS50020"/>
    </source>
</evidence>
<dbReference type="SMART" id="SM00326">
    <property type="entry name" value="SH3"/>
    <property type="match status" value="1"/>
</dbReference>
<dbReference type="InterPro" id="IPR036020">
    <property type="entry name" value="WW_dom_sf"/>
</dbReference>
<evidence type="ECO:0000256" key="4">
    <source>
        <dbReference type="PROSITE-ProRule" id="PRU00192"/>
    </source>
</evidence>
<dbReference type="PANTHER" id="PTHR23113">
    <property type="entry name" value="GUANINE NUCLEOTIDE EXCHANGE FACTOR"/>
    <property type="match status" value="1"/>
</dbReference>
<dbReference type="Pfam" id="PF25008">
    <property type="entry name" value="DUF7784"/>
    <property type="match status" value="1"/>
</dbReference>
<dbReference type="PROSITE" id="PS50212">
    <property type="entry name" value="RASGEF_NTER"/>
    <property type="match status" value="1"/>
</dbReference>
<dbReference type="CDD" id="cd06224">
    <property type="entry name" value="REM"/>
    <property type="match status" value="1"/>
</dbReference>
<dbReference type="CDD" id="cd00155">
    <property type="entry name" value="RasGEF"/>
    <property type="match status" value="1"/>
</dbReference>
<dbReference type="SMART" id="SM00456">
    <property type="entry name" value="WW"/>
    <property type="match status" value="3"/>
</dbReference>
<dbReference type="InterPro" id="IPR001895">
    <property type="entry name" value="RASGEF_cat_dom"/>
</dbReference>
<dbReference type="OrthoDB" id="546434at2759"/>
<keyword evidence="11" id="KW-1185">Reference proteome</keyword>
<dbReference type="SMART" id="SM00229">
    <property type="entry name" value="RasGEFN"/>
    <property type="match status" value="1"/>
</dbReference>
<gene>
    <name evidence="10" type="ORF">C1645_721958</name>
</gene>
<dbReference type="InterPro" id="IPR008937">
    <property type="entry name" value="Ras-like_GEF"/>
</dbReference>
<feature type="compositionally biased region" description="Polar residues" evidence="5">
    <location>
        <begin position="654"/>
        <end position="665"/>
    </location>
</feature>
<evidence type="ECO:0000313" key="10">
    <source>
        <dbReference type="EMBL" id="RIA94624.1"/>
    </source>
</evidence>
<dbReference type="InterPro" id="IPR036964">
    <property type="entry name" value="RASGEF_cat_dom_sf"/>
</dbReference>
<protein>
    <submittedName>
        <fullName evidence="10">Ras guanine nucleotide exchange factor domain-containing protein</fullName>
    </submittedName>
</protein>
<dbReference type="InterPro" id="IPR023578">
    <property type="entry name" value="Ras_GEF_dom_sf"/>
</dbReference>
<keyword evidence="2 3" id="KW-0344">Guanine-nucleotide releasing factor</keyword>
<dbReference type="PROSITE" id="PS50020">
    <property type="entry name" value="WW_DOMAIN_2"/>
    <property type="match status" value="3"/>
</dbReference>
<dbReference type="FunFam" id="2.30.30.40:FF:000072">
    <property type="entry name" value="Unconventional Myosin IB"/>
    <property type="match status" value="1"/>
</dbReference>
<feature type="compositionally biased region" description="Polar residues" evidence="5">
    <location>
        <begin position="700"/>
        <end position="713"/>
    </location>
</feature>
<feature type="domain" description="SH3" evidence="6">
    <location>
        <begin position="11"/>
        <end position="70"/>
    </location>
</feature>
<dbReference type="Pfam" id="PF00018">
    <property type="entry name" value="SH3_1"/>
    <property type="match status" value="1"/>
</dbReference>
<name>A0A397TIG0_9GLOM</name>
<dbReference type="InterPro" id="IPR056686">
    <property type="entry name" value="DUF7784"/>
</dbReference>
<dbReference type="EMBL" id="QKYT01000076">
    <property type="protein sequence ID" value="RIA94624.1"/>
    <property type="molecule type" value="Genomic_DNA"/>
</dbReference>
<dbReference type="Pfam" id="PF00617">
    <property type="entry name" value="RasGEF"/>
    <property type="match status" value="1"/>
</dbReference>
<evidence type="ECO:0000256" key="5">
    <source>
        <dbReference type="SAM" id="MobiDB-lite"/>
    </source>
</evidence>
<dbReference type="InterPro" id="IPR056685">
    <property type="entry name" value="DUF7783"/>
</dbReference>